<gene>
    <name evidence="9" type="ORF">CYLTODRAFT_342805</name>
</gene>
<accession>A0A0D7BS88</accession>
<evidence type="ECO:0000256" key="6">
    <source>
        <dbReference type="ARBA" id="ARBA00047913"/>
    </source>
</evidence>
<dbReference type="InterPro" id="IPR023168">
    <property type="entry name" value="GatB_Yqey_C_2"/>
</dbReference>
<dbReference type="GO" id="GO:0050567">
    <property type="term" value="F:glutaminyl-tRNA synthase (glutamine-hydrolyzing) activity"/>
    <property type="evidence" value="ECO:0007669"/>
    <property type="project" value="UniProtKB-UniRule"/>
</dbReference>
<dbReference type="NCBIfam" id="TIGR00133">
    <property type="entry name" value="gatB"/>
    <property type="match status" value="1"/>
</dbReference>
<dbReference type="SUPFAM" id="SSF89095">
    <property type="entry name" value="GatB/YqeY motif"/>
    <property type="match status" value="1"/>
</dbReference>
<dbReference type="GO" id="GO:0070681">
    <property type="term" value="P:glutaminyl-tRNAGln biosynthesis via transamidation"/>
    <property type="evidence" value="ECO:0007669"/>
    <property type="project" value="UniProtKB-UniRule"/>
</dbReference>
<keyword evidence="3 7" id="KW-0547">Nucleotide-binding</keyword>
<dbReference type="EC" id="6.3.5.-" evidence="7"/>
<dbReference type="HAMAP" id="MF_00121">
    <property type="entry name" value="GatB"/>
    <property type="match status" value="1"/>
</dbReference>
<evidence type="ECO:0000313" key="9">
    <source>
        <dbReference type="EMBL" id="KIY73039.1"/>
    </source>
</evidence>
<dbReference type="GO" id="GO:0016740">
    <property type="term" value="F:transferase activity"/>
    <property type="evidence" value="ECO:0007669"/>
    <property type="project" value="UniProtKB-KW"/>
</dbReference>
<dbReference type="GO" id="GO:0005524">
    <property type="term" value="F:ATP binding"/>
    <property type="evidence" value="ECO:0007669"/>
    <property type="project" value="UniProtKB-KW"/>
</dbReference>
<keyword evidence="4 7" id="KW-0067">ATP-binding</keyword>
<dbReference type="NCBIfam" id="NF004014">
    <property type="entry name" value="PRK05477.1-4"/>
    <property type="match status" value="1"/>
</dbReference>
<dbReference type="Gene3D" id="1.10.10.410">
    <property type="match status" value="1"/>
</dbReference>
<dbReference type="InterPro" id="IPR014746">
    <property type="entry name" value="Gln_synth/guanido_kin_cat_dom"/>
</dbReference>
<evidence type="ECO:0000256" key="4">
    <source>
        <dbReference type="ARBA" id="ARBA00022840"/>
    </source>
</evidence>
<protein>
    <recommendedName>
        <fullName evidence="7">Glutamyl-tRNA(Gln) amidotransferase subunit B, mitochondrial</fullName>
        <shortName evidence="7">Glu-AdT subunit B</shortName>
        <ecNumber evidence="7">6.3.5.-</ecNumber>
    </recommendedName>
</protein>
<dbReference type="InterPro" id="IPR017958">
    <property type="entry name" value="Gln-tRNA_amidoTrfase_suB_CS"/>
</dbReference>
<evidence type="ECO:0000256" key="3">
    <source>
        <dbReference type="ARBA" id="ARBA00022741"/>
    </source>
</evidence>
<keyword evidence="5 7" id="KW-0648">Protein biosynthesis</keyword>
<dbReference type="Pfam" id="PF02637">
    <property type="entry name" value="GatB_Yqey"/>
    <property type="match status" value="1"/>
</dbReference>
<comment type="similarity">
    <text evidence="1 7">Belongs to the GatB/GatE family. GatB subfamily.</text>
</comment>
<dbReference type="SUPFAM" id="SSF55931">
    <property type="entry name" value="Glutamine synthetase/guanido kinase"/>
    <property type="match status" value="1"/>
</dbReference>
<name>A0A0D7BS88_9AGAR</name>
<comment type="function">
    <text evidence="7">Allows the formation of correctly charged Gln-tRNA(Gln) through the transamidation of misacylated Glu-tRNA(Gln) in the mitochondria. The reaction takes place in the presence of glutamine and ATP through an activated gamma-phospho-Glu-tRNA(Gln).</text>
</comment>
<dbReference type="InterPro" id="IPR018027">
    <property type="entry name" value="Asn/Gln_amidotransferase"/>
</dbReference>
<dbReference type="GO" id="GO:0030956">
    <property type="term" value="C:glutamyl-tRNA(Gln) amidotransferase complex"/>
    <property type="evidence" value="ECO:0007669"/>
    <property type="project" value="UniProtKB-UniRule"/>
</dbReference>
<dbReference type="AlphaFoldDB" id="A0A0D7BS88"/>
<dbReference type="OrthoDB" id="1722066at2759"/>
<dbReference type="GO" id="GO:0032543">
    <property type="term" value="P:mitochondrial translation"/>
    <property type="evidence" value="ECO:0007669"/>
    <property type="project" value="UniProtKB-UniRule"/>
</dbReference>
<keyword evidence="7" id="KW-0496">Mitochondrion</keyword>
<evidence type="ECO:0000256" key="5">
    <source>
        <dbReference type="ARBA" id="ARBA00022917"/>
    </source>
</evidence>
<evidence type="ECO:0000256" key="2">
    <source>
        <dbReference type="ARBA" id="ARBA00022598"/>
    </source>
</evidence>
<reference evidence="9 10" key="1">
    <citation type="journal article" date="2015" name="Fungal Genet. Biol.">
        <title>Evolution of novel wood decay mechanisms in Agaricales revealed by the genome sequences of Fistulina hepatica and Cylindrobasidium torrendii.</title>
        <authorList>
            <person name="Floudas D."/>
            <person name="Held B.W."/>
            <person name="Riley R."/>
            <person name="Nagy L.G."/>
            <person name="Koehler G."/>
            <person name="Ransdell A.S."/>
            <person name="Younus H."/>
            <person name="Chow J."/>
            <person name="Chiniquy J."/>
            <person name="Lipzen A."/>
            <person name="Tritt A."/>
            <person name="Sun H."/>
            <person name="Haridas S."/>
            <person name="LaButti K."/>
            <person name="Ohm R.A."/>
            <person name="Kues U."/>
            <person name="Blanchette R.A."/>
            <person name="Grigoriev I.V."/>
            <person name="Minto R.E."/>
            <person name="Hibbett D.S."/>
        </authorList>
    </citation>
    <scope>NUCLEOTIDE SEQUENCE [LARGE SCALE GENOMIC DNA]</scope>
    <source>
        <strain evidence="9 10">FP15055 ss-10</strain>
    </source>
</reference>
<dbReference type="EMBL" id="KN880438">
    <property type="protein sequence ID" value="KIY73039.1"/>
    <property type="molecule type" value="Genomic_DNA"/>
</dbReference>
<dbReference type="Proteomes" id="UP000054007">
    <property type="component" value="Unassembled WGS sequence"/>
</dbReference>
<proteinExistence type="inferred from homology"/>
<dbReference type="NCBIfam" id="NF004012">
    <property type="entry name" value="PRK05477.1-2"/>
    <property type="match status" value="1"/>
</dbReference>
<dbReference type="PANTHER" id="PTHR11659">
    <property type="entry name" value="GLUTAMYL-TRNA GLN AMIDOTRANSFERASE SUBUNIT B MITOCHONDRIAL AND PROKARYOTIC PET112-RELATED"/>
    <property type="match status" value="1"/>
</dbReference>
<evidence type="ECO:0000256" key="1">
    <source>
        <dbReference type="ARBA" id="ARBA00005306"/>
    </source>
</evidence>
<comment type="subunit">
    <text evidence="7">Subunit of the heterotrimeric GatCAB amidotransferase (AdT) complex, composed of A, B and C subunits.</text>
</comment>
<sequence length="502" mass="55758">MSRLFRDGWHIVLGIETHAQINSTQKLFSSAPTSLLAHDSNTRFNAFDAAFPGTLPLLNPKCVLLALRASLALNCRIQNRSTFDRKHYFYPDLPVGYQITQHYAPIAKDGYLELPVSKKRVRIQQVQMEQDTAKSISEPRAHKSHIDLNRSGTGLLEIVTEPDLQSPEEASEYVRALQATLRAVGASDGNMESGSMRCDVNVSVNRSGDPFGTRCEIKNVNSFRYIVGAINFEVDRQIALISSGQAVEQETRGFDHYKWETFKLRSKEDAPDYRYMPDPNLGVLTISQSEITNIRDRLPPLPDAIRSRLLDRYESQGVSVNDVDILMGLDTTRLVPFDGEHSTQDMGAVDYFEQVVDNGRRSAKAVSNWMLNNLLGQLSAHSMEFSSTRVPPEQLGALVDLVTSNTITTASGKLLLRHLVAHPSSASVEQVARSLKLVEDQGDDLSAICQRVVEAMPKEVASFKSGNENVVNRLLGKVMKDTRGRADAHAAKTTLLSLLKSY</sequence>
<dbReference type="InterPro" id="IPR004413">
    <property type="entry name" value="GatB"/>
</dbReference>
<dbReference type="Pfam" id="PF02934">
    <property type="entry name" value="GatB_N"/>
    <property type="match status" value="1"/>
</dbReference>
<dbReference type="InterPro" id="IPR006075">
    <property type="entry name" value="Asn/Gln-tRNA_Trfase_suB/E_cat"/>
</dbReference>
<organism evidence="9 10">
    <name type="scientific">Cylindrobasidium torrendii FP15055 ss-10</name>
    <dbReference type="NCBI Taxonomy" id="1314674"/>
    <lineage>
        <taxon>Eukaryota</taxon>
        <taxon>Fungi</taxon>
        <taxon>Dikarya</taxon>
        <taxon>Basidiomycota</taxon>
        <taxon>Agaricomycotina</taxon>
        <taxon>Agaricomycetes</taxon>
        <taxon>Agaricomycetidae</taxon>
        <taxon>Agaricales</taxon>
        <taxon>Marasmiineae</taxon>
        <taxon>Physalacriaceae</taxon>
        <taxon>Cylindrobasidium</taxon>
    </lineage>
</organism>
<comment type="catalytic activity">
    <reaction evidence="6 7">
        <text>L-glutamyl-tRNA(Gln) + L-glutamine + ATP + H2O = L-glutaminyl-tRNA(Gln) + L-glutamate + ADP + phosphate + H(+)</text>
        <dbReference type="Rhea" id="RHEA:17521"/>
        <dbReference type="Rhea" id="RHEA-COMP:9681"/>
        <dbReference type="Rhea" id="RHEA-COMP:9684"/>
        <dbReference type="ChEBI" id="CHEBI:15377"/>
        <dbReference type="ChEBI" id="CHEBI:15378"/>
        <dbReference type="ChEBI" id="CHEBI:29985"/>
        <dbReference type="ChEBI" id="CHEBI:30616"/>
        <dbReference type="ChEBI" id="CHEBI:43474"/>
        <dbReference type="ChEBI" id="CHEBI:58359"/>
        <dbReference type="ChEBI" id="CHEBI:78520"/>
        <dbReference type="ChEBI" id="CHEBI:78521"/>
        <dbReference type="ChEBI" id="CHEBI:456216"/>
    </reaction>
</comment>
<dbReference type="PROSITE" id="PS01234">
    <property type="entry name" value="GATB"/>
    <property type="match status" value="1"/>
</dbReference>
<dbReference type="InterPro" id="IPR017959">
    <property type="entry name" value="Asn/Gln-tRNA_amidoTrfase_suB/E"/>
</dbReference>
<dbReference type="PANTHER" id="PTHR11659:SF0">
    <property type="entry name" value="GLUTAMYL-TRNA(GLN) AMIDOTRANSFERASE SUBUNIT B, MITOCHONDRIAL"/>
    <property type="match status" value="1"/>
</dbReference>
<keyword evidence="2 7" id="KW-0436">Ligase</keyword>
<dbReference type="InterPro" id="IPR003789">
    <property type="entry name" value="Asn/Gln_tRNA_amidoTrase-B-like"/>
</dbReference>
<comment type="subcellular location">
    <subcellularLocation>
        <location evidence="7">Mitochondrion</location>
    </subcellularLocation>
</comment>
<keyword evidence="9" id="KW-0808">Transferase</keyword>
<dbReference type="GO" id="GO:0005739">
    <property type="term" value="C:mitochondrion"/>
    <property type="evidence" value="ECO:0007669"/>
    <property type="project" value="UniProtKB-SubCell"/>
</dbReference>
<keyword evidence="10" id="KW-1185">Reference proteome</keyword>
<evidence type="ECO:0000256" key="7">
    <source>
        <dbReference type="HAMAP-Rule" id="MF_03147"/>
    </source>
</evidence>
<feature type="domain" description="Asn/Gln amidotransferase" evidence="8">
    <location>
        <begin position="350"/>
        <end position="499"/>
    </location>
</feature>
<evidence type="ECO:0000259" key="8">
    <source>
        <dbReference type="SMART" id="SM00845"/>
    </source>
</evidence>
<dbReference type="STRING" id="1314674.A0A0D7BS88"/>
<evidence type="ECO:0000313" key="10">
    <source>
        <dbReference type="Proteomes" id="UP000054007"/>
    </source>
</evidence>
<dbReference type="SMART" id="SM00845">
    <property type="entry name" value="GatB_Yqey"/>
    <property type="match status" value="1"/>
</dbReference>